<feature type="compositionally biased region" description="Gly residues" evidence="1">
    <location>
        <begin position="64"/>
        <end position="78"/>
    </location>
</feature>
<dbReference type="EMBL" id="WPNZ01000009">
    <property type="protein sequence ID" value="MVO86576.1"/>
    <property type="molecule type" value="Genomic_DNA"/>
</dbReference>
<keyword evidence="2" id="KW-1133">Transmembrane helix</keyword>
<proteinExistence type="predicted"/>
<reference evidence="3 4" key="1">
    <citation type="submission" date="2019-11" db="EMBL/GenBank/DDBJ databases">
        <title>Streptomyces typhae sp. nov., a novel endophytic actinomycete isolated from the root of cattail pollen (Typha angustifolia L.).</title>
        <authorList>
            <person name="Peng C."/>
        </authorList>
    </citation>
    <scope>NUCLEOTIDE SEQUENCE [LARGE SCALE GENOMIC DNA]</scope>
    <source>
        <strain evidence="4">p1417</strain>
    </source>
</reference>
<accession>A0A6L6WYK5</accession>
<feature type="region of interest" description="Disordered" evidence="1">
    <location>
        <begin position="59"/>
        <end position="79"/>
    </location>
</feature>
<dbReference type="Proteomes" id="UP000483802">
    <property type="component" value="Unassembled WGS sequence"/>
</dbReference>
<evidence type="ECO:0000256" key="2">
    <source>
        <dbReference type="SAM" id="Phobius"/>
    </source>
</evidence>
<gene>
    <name evidence="3" type="ORF">GPA10_17850</name>
</gene>
<evidence type="ECO:0000313" key="3">
    <source>
        <dbReference type="EMBL" id="MVO86576.1"/>
    </source>
</evidence>
<name>A0A6L6WYK5_9ACTN</name>
<evidence type="ECO:0000313" key="4">
    <source>
        <dbReference type="Proteomes" id="UP000483802"/>
    </source>
</evidence>
<sequence>MPDEPRRPSPIHKELLARGARVDLRPRPGEHVDAGDGENWGDERAVDAAFLAELLTRPTSGAGDASGAGPTTGAGAATGAGATSHRAVWLAGARITGVLDLEAAHLTRPLHLEDCWFEAPEPVVLNDARAFTVQLPGCHLHGFLANCLQAQGDVCLGRGFTSDGEVQVCGAHIQGALDCDGGVFRNVGGTAVDASGVVADGGLWFEGARVTGLVDLITARTGGQLNCTSGVFDNSSSTDEHQIALRAYGIVVADSVFLRADPGDKGGRFEAHGEVVLRNAQIGGDLDCTGGGFRHAEGRAVDAYGMVCTGTVLCRDGFAADGEVMLHGARIGGNLQCNGGTFRTGRADRLALDAQRVAVDGNVNLRDKFDARGGVSLLNARVGGDLSCKDGRFLRSPQGKYALRLLGADVTRRVRFLPTDLDGTVDLRMAKVGGWQDTPRSWDRAGRPGRAAHVRLNGFTYTSIQGMTTERRLAWLARDDDGFAPQPYRQLADVHQREGDERGARQVRVAAQLRRRERPHGLLDRVQWPFRMAWTGVLWATMGFGYWPWRILLPIGGLYSFGCWWFARAEARGQILRSRTVGGDLDFHSARYTADLLIPGAGLGERSRFYAVGDAATCASVYTLAGWALAAMLIAGLTGVFKRL</sequence>
<dbReference type="RefSeq" id="WP_157166389.1">
    <property type="nucleotide sequence ID" value="NZ_WPNZ01000009.1"/>
</dbReference>
<keyword evidence="4" id="KW-1185">Reference proteome</keyword>
<feature type="region of interest" description="Disordered" evidence="1">
    <location>
        <begin position="1"/>
        <end position="40"/>
    </location>
</feature>
<feature type="transmembrane region" description="Helical" evidence="2">
    <location>
        <begin position="621"/>
        <end position="641"/>
    </location>
</feature>
<feature type="compositionally biased region" description="Basic and acidic residues" evidence="1">
    <location>
        <begin position="1"/>
        <end position="34"/>
    </location>
</feature>
<dbReference type="AlphaFoldDB" id="A0A6L6WYK5"/>
<keyword evidence="2" id="KW-0472">Membrane</keyword>
<evidence type="ECO:0000256" key="1">
    <source>
        <dbReference type="SAM" id="MobiDB-lite"/>
    </source>
</evidence>
<evidence type="ECO:0008006" key="5">
    <source>
        <dbReference type="Google" id="ProtNLM"/>
    </source>
</evidence>
<protein>
    <recommendedName>
        <fullName evidence="5">Membrane-associated oxidoreductase</fullName>
    </recommendedName>
</protein>
<comment type="caution">
    <text evidence="3">The sequence shown here is derived from an EMBL/GenBank/DDBJ whole genome shotgun (WGS) entry which is preliminary data.</text>
</comment>
<organism evidence="3 4">
    <name type="scientific">Streptomyces typhae</name>
    <dbReference type="NCBI Taxonomy" id="2681492"/>
    <lineage>
        <taxon>Bacteria</taxon>
        <taxon>Bacillati</taxon>
        <taxon>Actinomycetota</taxon>
        <taxon>Actinomycetes</taxon>
        <taxon>Kitasatosporales</taxon>
        <taxon>Streptomycetaceae</taxon>
        <taxon>Streptomyces</taxon>
    </lineage>
</organism>
<keyword evidence="2" id="KW-0812">Transmembrane</keyword>